<name>A0A6A6NLM3_9PEZI</name>
<accession>A0A6A6NLM3</accession>
<dbReference type="OrthoDB" id="3486565at2759"/>
<dbReference type="AlphaFoldDB" id="A0A6A6NLM3"/>
<evidence type="ECO:0000313" key="1">
    <source>
        <dbReference type="EMBL" id="KAF2452387.1"/>
    </source>
</evidence>
<organism evidence="1 2">
    <name type="scientific">Lineolata rhizophorae</name>
    <dbReference type="NCBI Taxonomy" id="578093"/>
    <lineage>
        <taxon>Eukaryota</taxon>
        <taxon>Fungi</taxon>
        <taxon>Dikarya</taxon>
        <taxon>Ascomycota</taxon>
        <taxon>Pezizomycotina</taxon>
        <taxon>Dothideomycetes</taxon>
        <taxon>Dothideomycetes incertae sedis</taxon>
        <taxon>Lineolatales</taxon>
        <taxon>Lineolataceae</taxon>
        <taxon>Lineolata</taxon>
    </lineage>
</organism>
<protein>
    <submittedName>
        <fullName evidence="1">Uncharacterized protein</fullName>
    </submittedName>
</protein>
<evidence type="ECO:0000313" key="2">
    <source>
        <dbReference type="Proteomes" id="UP000799766"/>
    </source>
</evidence>
<reference evidence="1" key="1">
    <citation type="journal article" date="2020" name="Stud. Mycol.">
        <title>101 Dothideomycetes genomes: a test case for predicting lifestyles and emergence of pathogens.</title>
        <authorList>
            <person name="Haridas S."/>
            <person name="Albert R."/>
            <person name="Binder M."/>
            <person name="Bloem J."/>
            <person name="Labutti K."/>
            <person name="Salamov A."/>
            <person name="Andreopoulos B."/>
            <person name="Baker S."/>
            <person name="Barry K."/>
            <person name="Bills G."/>
            <person name="Bluhm B."/>
            <person name="Cannon C."/>
            <person name="Castanera R."/>
            <person name="Culley D."/>
            <person name="Daum C."/>
            <person name="Ezra D."/>
            <person name="Gonzalez J."/>
            <person name="Henrissat B."/>
            <person name="Kuo A."/>
            <person name="Liang C."/>
            <person name="Lipzen A."/>
            <person name="Lutzoni F."/>
            <person name="Magnuson J."/>
            <person name="Mondo S."/>
            <person name="Nolan M."/>
            <person name="Ohm R."/>
            <person name="Pangilinan J."/>
            <person name="Park H.-J."/>
            <person name="Ramirez L."/>
            <person name="Alfaro M."/>
            <person name="Sun H."/>
            <person name="Tritt A."/>
            <person name="Yoshinaga Y."/>
            <person name="Zwiers L.-H."/>
            <person name="Turgeon B."/>
            <person name="Goodwin S."/>
            <person name="Spatafora J."/>
            <person name="Crous P."/>
            <person name="Grigoriev I."/>
        </authorList>
    </citation>
    <scope>NUCLEOTIDE SEQUENCE</scope>
    <source>
        <strain evidence="1">ATCC 16933</strain>
    </source>
</reference>
<dbReference type="Proteomes" id="UP000799766">
    <property type="component" value="Unassembled WGS sequence"/>
</dbReference>
<sequence>MGWRGCLPLLTTSLTGGGKDCILTQKYMAGLWRDNLIMDLPWASDASVARKAANDITLSTNRLEHPIAATWSWASVNGPVKYLGGTDYLQGTAHILEAQVDMFPSPDVYSSSAITFCGFMREASVVNKPNGSQDLSCRAMRGLSARQSSVRSSGGRTRCSRTSPKWCC</sequence>
<keyword evidence="2" id="KW-1185">Reference proteome</keyword>
<gene>
    <name evidence="1" type="ORF">BDY21DRAFT_173158</name>
</gene>
<proteinExistence type="predicted"/>
<dbReference type="EMBL" id="MU001710">
    <property type="protein sequence ID" value="KAF2452387.1"/>
    <property type="molecule type" value="Genomic_DNA"/>
</dbReference>